<dbReference type="EMBL" id="WMZJ01000002">
    <property type="protein sequence ID" value="MTS53737.1"/>
    <property type="molecule type" value="Genomic_DNA"/>
</dbReference>
<comment type="caution">
    <text evidence="1">The sequence shown here is derived from an EMBL/GenBank/DDBJ whole genome shotgun (WGS) entry which is preliminary data.</text>
</comment>
<accession>A0A7X2X3I3</accession>
<name>A0A7X2X3I3_STRPA</name>
<dbReference type="AlphaFoldDB" id="A0A7X2X3I3"/>
<reference evidence="1 2" key="1">
    <citation type="journal article" date="2019" name="Nat. Med.">
        <title>A library of human gut bacterial isolates paired with longitudinal multiomics data enables mechanistic microbiome research.</title>
        <authorList>
            <person name="Poyet M."/>
            <person name="Groussin M."/>
            <person name="Gibbons S.M."/>
            <person name="Avila-Pacheco J."/>
            <person name="Jiang X."/>
            <person name="Kearney S.M."/>
            <person name="Perrotta A.R."/>
            <person name="Berdy B."/>
            <person name="Zhao S."/>
            <person name="Lieberman T.D."/>
            <person name="Swanson P.K."/>
            <person name="Smith M."/>
            <person name="Roesemann S."/>
            <person name="Alexander J.E."/>
            <person name="Rich S.A."/>
            <person name="Livny J."/>
            <person name="Vlamakis H."/>
            <person name="Clish C."/>
            <person name="Bullock K."/>
            <person name="Deik A."/>
            <person name="Scott J."/>
            <person name="Pierce K.A."/>
            <person name="Xavier R.J."/>
            <person name="Alm E.J."/>
        </authorList>
    </citation>
    <scope>NUCLEOTIDE SEQUENCE [LARGE SCALE GENOMIC DNA]</scope>
    <source>
        <strain evidence="1 2">BIOML-A1</strain>
    </source>
</reference>
<evidence type="ECO:0000313" key="2">
    <source>
        <dbReference type="Proteomes" id="UP000441330"/>
    </source>
</evidence>
<dbReference type="Proteomes" id="UP000441330">
    <property type="component" value="Unassembled WGS sequence"/>
</dbReference>
<organism evidence="1 2">
    <name type="scientific">Streptococcus parasanguinis</name>
    <dbReference type="NCBI Taxonomy" id="1318"/>
    <lineage>
        <taxon>Bacteria</taxon>
        <taxon>Bacillati</taxon>
        <taxon>Bacillota</taxon>
        <taxon>Bacilli</taxon>
        <taxon>Lactobacillales</taxon>
        <taxon>Streptococcaceae</taxon>
        <taxon>Streptococcus</taxon>
    </lineage>
</organism>
<evidence type="ECO:0000313" key="1">
    <source>
        <dbReference type="EMBL" id="MTS53737.1"/>
    </source>
</evidence>
<protein>
    <submittedName>
        <fullName evidence="1">Recombinase</fullName>
    </submittedName>
</protein>
<proteinExistence type="predicted"/>
<sequence length="37" mass="4198">MSSYFDRNIMCQFLDNITISGSGQIPVTFLEGREVDL</sequence>
<gene>
    <name evidence="1" type="ORF">GMC94_02355</name>
</gene>